<evidence type="ECO:0000313" key="2">
    <source>
        <dbReference type="EMBL" id="KAJ5069590.1"/>
    </source>
</evidence>
<protein>
    <recommendedName>
        <fullName evidence="1">UBA domain-containing protein</fullName>
    </recommendedName>
</protein>
<dbReference type="SMART" id="SM00165">
    <property type="entry name" value="UBA"/>
    <property type="match status" value="1"/>
</dbReference>
<dbReference type="InterPro" id="IPR009060">
    <property type="entry name" value="UBA-like_sf"/>
</dbReference>
<comment type="caution">
    <text evidence="2">The sequence shown here is derived from an EMBL/GenBank/DDBJ whole genome shotgun (WGS) entry which is preliminary data.</text>
</comment>
<reference evidence="2" key="1">
    <citation type="submission" date="2022-10" db="EMBL/GenBank/DDBJ databases">
        <title>Novel sulphate-reducing endosymbionts in the free-living metamonad Anaeramoeba.</title>
        <authorList>
            <person name="Jerlstrom-Hultqvist J."/>
            <person name="Cepicka I."/>
            <person name="Gallot-Lavallee L."/>
            <person name="Salas-Leiva D."/>
            <person name="Curtis B.A."/>
            <person name="Zahonova K."/>
            <person name="Pipaliya S."/>
            <person name="Dacks J."/>
            <person name="Roger A.J."/>
        </authorList>
    </citation>
    <scope>NUCLEOTIDE SEQUENCE</scope>
    <source>
        <strain evidence="2">BMAN</strain>
    </source>
</reference>
<accession>A0A9Q0LE47</accession>
<dbReference type="InterPro" id="IPR015940">
    <property type="entry name" value="UBA"/>
</dbReference>
<dbReference type="SUPFAM" id="SSF46934">
    <property type="entry name" value="UBA-like"/>
    <property type="match status" value="1"/>
</dbReference>
<evidence type="ECO:0000259" key="1">
    <source>
        <dbReference type="PROSITE" id="PS50030"/>
    </source>
</evidence>
<evidence type="ECO:0000313" key="3">
    <source>
        <dbReference type="Proteomes" id="UP001149090"/>
    </source>
</evidence>
<dbReference type="PROSITE" id="PS50030">
    <property type="entry name" value="UBA"/>
    <property type="match status" value="1"/>
</dbReference>
<proteinExistence type="predicted"/>
<keyword evidence="3" id="KW-1185">Reference proteome</keyword>
<dbReference type="Gene3D" id="1.10.8.10">
    <property type="entry name" value="DNA helicase RuvA subunit, C-terminal domain"/>
    <property type="match status" value="1"/>
</dbReference>
<dbReference type="EMBL" id="JAPDFW010000103">
    <property type="protein sequence ID" value="KAJ5069590.1"/>
    <property type="molecule type" value="Genomic_DNA"/>
</dbReference>
<dbReference type="AlphaFoldDB" id="A0A9Q0LE47"/>
<dbReference type="Pfam" id="PF00627">
    <property type="entry name" value="UBA"/>
    <property type="match status" value="1"/>
</dbReference>
<sequence>MEKIRFKIKTPSVLRRFALPQDVSFAFLIKLINKMCENDKALNSNQKKIIYQKTEEKQWKEISNEGNLWEAISSIKTEKNKILYLYVVDDKSQLEKIAKFSVESNLFPPVDLGSLKTLTANYIKNITTSFFDERIQKWFDSNSGIFLQKIKEIFESKIPDLDSFVNLVQSSILKDKNISEWKDTPKITEIAKLFMDFVLSYKKNSKTFSDLNLESSLLQFAFEFDINSPNILAKKTEHMIKELDPKFRKTFVDIVNMGFPPSEQLIQAVQLCNGNAQEALDHLLNFLQKK</sequence>
<feature type="domain" description="UBA" evidence="1">
    <location>
        <begin position="242"/>
        <end position="286"/>
    </location>
</feature>
<dbReference type="Proteomes" id="UP001149090">
    <property type="component" value="Unassembled WGS sequence"/>
</dbReference>
<gene>
    <name evidence="2" type="ORF">M0811_02160</name>
</gene>
<organism evidence="2 3">
    <name type="scientific">Anaeramoeba ignava</name>
    <name type="common">Anaerobic marine amoeba</name>
    <dbReference type="NCBI Taxonomy" id="1746090"/>
    <lineage>
        <taxon>Eukaryota</taxon>
        <taxon>Metamonada</taxon>
        <taxon>Anaeramoebidae</taxon>
        <taxon>Anaeramoeba</taxon>
    </lineage>
</organism>
<name>A0A9Q0LE47_ANAIG</name>